<dbReference type="Pfam" id="PF00933">
    <property type="entry name" value="Glyco_hydro_3"/>
    <property type="match status" value="1"/>
</dbReference>
<keyword evidence="2 5" id="KW-0378">Hydrolase</keyword>
<feature type="signal peptide" evidence="3">
    <location>
        <begin position="1"/>
        <end position="22"/>
    </location>
</feature>
<dbReference type="RefSeq" id="WP_068823087.1">
    <property type="nucleotide sequence ID" value="NZ_LWHJ01000029.1"/>
</dbReference>
<dbReference type="SMART" id="SM01217">
    <property type="entry name" value="Fn3_like"/>
    <property type="match status" value="1"/>
</dbReference>
<dbReference type="InterPro" id="IPR001764">
    <property type="entry name" value="Glyco_hydro_3_N"/>
</dbReference>
<dbReference type="InterPro" id="IPR002772">
    <property type="entry name" value="Glyco_hydro_3_C"/>
</dbReference>
<evidence type="ECO:0000313" key="5">
    <source>
        <dbReference type="EMBL" id="OAQ38935.1"/>
    </source>
</evidence>
<dbReference type="InterPro" id="IPR026891">
    <property type="entry name" value="Fn3-like"/>
</dbReference>
<dbReference type="InterPro" id="IPR013783">
    <property type="entry name" value="Ig-like_fold"/>
</dbReference>
<dbReference type="InterPro" id="IPR050288">
    <property type="entry name" value="Cellulose_deg_GH3"/>
</dbReference>
<sequence length="732" mass="81293">MRKLKIFLLLPALVICFTSVNAQKAIYLDENQPIEKRIEHALSLMTVDEKVALCHAQSTFTSAGVPRLGIPYLKMSDGPHGIRAEGNWDGWKNADWTIDSCLAFPALTCLAATFNPQMSLLYGRSIGEEARYREKNVLLGPGVNIYRTPLNGRNFEYMGEDPFLASIMVVPYITGVQENGVAACLKHYAFNNQEKNRFFVDVDMSDRAMREIYLPAFHAGVTKAKVWSVMGAYNLFRGQYCNQNDLLLNKILKTEWKFDGAVISDWGGVHGSKQAIEHGLDIEMGTGTDGLSSGAKNVYDYYYMANPYKKMLANGEASVATLNDKVRRILRLMYRTSMNNDKPYGSFVSEAHSKAAKQIAEEGIVLLKNQNSILPLNLNGIKKIAVIGENATRSLTIGGGSSGLKVKYEISPLKGIQNRFGSQAQINYQMGYAAGETAYHVNDEFPSKLNADSLRKEAIKLAAESDLVIFVGGLNKNSFQDSEDADRKTMDLPYNQNLLVAEIAKVNKKVVVVLISGNAITMPWLNQASAVVQSWYLGSESGNAIASILSGDVNPSGKLPFTFPKQLSDNGAHSFGEISYPGVNLKQYYKDDILVGYRWHDTKKIAPQFEFGYGLSYTTFSYKDLKVSKTDEKNFTATFTVTNTGKVYGAEVSQLYVKKVGTSIVRAEKELKGFDKIFLKPGESKIVSINIDAEAFRYYNESIKNWDSEKGKYELLIGGSSRQIFLKEAIII</sequence>
<dbReference type="SUPFAM" id="SSF51445">
    <property type="entry name" value="(Trans)glycosidases"/>
    <property type="match status" value="1"/>
</dbReference>
<dbReference type="InterPro" id="IPR036881">
    <property type="entry name" value="Glyco_hydro_3_C_sf"/>
</dbReference>
<evidence type="ECO:0000256" key="3">
    <source>
        <dbReference type="SAM" id="SignalP"/>
    </source>
</evidence>
<dbReference type="Pfam" id="PF14310">
    <property type="entry name" value="Fn3-like"/>
    <property type="match status" value="1"/>
</dbReference>
<dbReference type="Gene3D" id="3.20.20.300">
    <property type="entry name" value="Glycoside hydrolase, family 3, N-terminal domain"/>
    <property type="match status" value="1"/>
</dbReference>
<feature type="chain" id="PRO_5008100413" evidence="3">
    <location>
        <begin position="23"/>
        <end position="732"/>
    </location>
</feature>
<dbReference type="GO" id="GO:0005975">
    <property type="term" value="P:carbohydrate metabolic process"/>
    <property type="evidence" value="ECO:0007669"/>
    <property type="project" value="InterPro"/>
</dbReference>
<keyword evidence="3" id="KW-0732">Signal</keyword>
<dbReference type="OrthoDB" id="9758670at2"/>
<dbReference type="PANTHER" id="PTHR42715">
    <property type="entry name" value="BETA-GLUCOSIDASE"/>
    <property type="match status" value="1"/>
</dbReference>
<evidence type="ECO:0000313" key="6">
    <source>
        <dbReference type="Proteomes" id="UP000078459"/>
    </source>
</evidence>
<comment type="similarity">
    <text evidence="1">Belongs to the glycosyl hydrolase 3 family.</text>
</comment>
<dbReference type="Proteomes" id="UP000078459">
    <property type="component" value="Unassembled WGS sequence"/>
</dbReference>
<dbReference type="FunFam" id="2.60.40.10:FF:000495">
    <property type="entry name" value="Periplasmic beta-glucosidase"/>
    <property type="match status" value="1"/>
</dbReference>
<evidence type="ECO:0000259" key="4">
    <source>
        <dbReference type="SMART" id="SM01217"/>
    </source>
</evidence>
<keyword evidence="6" id="KW-1185">Reference proteome</keyword>
<dbReference type="EMBL" id="LWHJ01000029">
    <property type="protein sequence ID" value="OAQ38935.1"/>
    <property type="molecule type" value="Genomic_DNA"/>
</dbReference>
<dbReference type="GO" id="GO:0008422">
    <property type="term" value="F:beta-glucosidase activity"/>
    <property type="evidence" value="ECO:0007669"/>
    <property type="project" value="UniProtKB-ARBA"/>
</dbReference>
<reference evidence="5 6" key="1">
    <citation type="submission" date="2016-04" db="EMBL/GenBank/DDBJ databases">
        <authorList>
            <person name="Evans L.H."/>
            <person name="Alamgir A."/>
            <person name="Owens N."/>
            <person name="Weber N.D."/>
            <person name="Virtaneva K."/>
            <person name="Barbian K."/>
            <person name="Babar A."/>
            <person name="Rosenke K."/>
        </authorList>
    </citation>
    <scope>NUCLEOTIDE SEQUENCE [LARGE SCALE GENOMIC DNA]</scope>
    <source>
        <strain evidence="5 6">CCM 8644</strain>
    </source>
</reference>
<feature type="domain" description="Fibronectin type III-like" evidence="4">
    <location>
        <begin position="651"/>
        <end position="721"/>
    </location>
</feature>
<comment type="caution">
    <text evidence="5">The sequence shown here is derived from an EMBL/GenBank/DDBJ whole genome shotgun (WGS) entry which is preliminary data.</text>
</comment>
<dbReference type="SUPFAM" id="SSF52279">
    <property type="entry name" value="Beta-D-glucan exohydrolase, C-terminal domain"/>
    <property type="match status" value="1"/>
</dbReference>
<organism evidence="5 6">
    <name type="scientific">Pedobacter psychrophilus</name>
    <dbReference type="NCBI Taxonomy" id="1826909"/>
    <lineage>
        <taxon>Bacteria</taxon>
        <taxon>Pseudomonadati</taxon>
        <taxon>Bacteroidota</taxon>
        <taxon>Sphingobacteriia</taxon>
        <taxon>Sphingobacteriales</taxon>
        <taxon>Sphingobacteriaceae</taxon>
        <taxon>Pedobacter</taxon>
    </lineage>
</organism>
<dbReference type="InterPro" id="IPR036962">
    <property type="entry name" value="Glyco_hydro_3_N_sf"/>
</dbReference>
<dbReference type="PANTHER" id="PTHR42715:SF10">
    <property type="entry name" value="BETA-GLUCOSIDASE"/>
    <property type="match status" value="1"/>
</dbReference>
<accession>A0A179DD16</accession>
<proteinExistence type="inferred from homology"/>
<dbReference type="AlphaFoldDB" id="A0A179DD16"/>
<name>A0A179DD16_9SPHI</name>
<dbReference type="InterPro" id="IPR017853">
    <property type="entry name" value="GH"/>
</dbReference>
<reference evidence="5 6" key="2">
    <citation type="submission" date="2016-06" db="EMBL/GenBank/DDBJ databases">
        <title>Pedobacter psychrophilus sp. nov., isolated from Antarctic fragmentary rock.</title>
        <authorList>
            <person name="Svec P."/>
        </authorList>
    </citation>
    <scope>NUCLEOTIDE SEQUENCE [LARGE SCALE GENOMIC DNA]</scope>
    <source>
        <strain evidence="5 6">CCM 8644</strain>
    </source>
</reference>
<protein>
    <submittedName>
        <fullName evidence="5">Glycosyl hydrolase</fullName>
    </submittedName>
</protein>
<dbReference type="STRING" id="1826909.A5893_12925"/>
<gene>
    <name evidence="5" type="ORF">A5893_12925</name>
</gene>
<dbReference type="Gene3D" id="2.60.40.10">
    <property type="entry name" value="Immunoglobulins"/>
    <property type="match status" value="1"/>
</dbReference>
<evidence type="ECO:0000256" key="2">
    <source>
        <dbReference type="ARBA" id="ARBA00022801"/>
    </source>
</evidence>
<dbReference type="Pfam" id="PF01915">
    <property type="entry name" value="Glyco_hydro_3_C"/>
    <property type="match status" value="1"/>
</dbReference>
<dbReference type="Gene3D" id="3.40.50.1700">
    <property type="entry name" value="Glycoside hydrolase family 3 C-terminal domain"/>
    <property type="match status" value="1"/>
</dbReference>
<dbReference type="PRINTS" id="PR00133">
    <property type="entry name" value="GLHYDRLASE3"/>
</dbReference>
<evidence type="ECO:0000256" key="1">
    <source>
        <dbReference type="ARBA" id="ARBA00005336"/>
    </source>
</evidence>